<keyword evidence="1" id="KW-0646">Protease inhibitor</keyword>
<dbReference type="GO" id="GO:0005615">
    <property type="term" value="C:extracellular space"/>
    <property type="evidence" value="ECO:0007669"/>
    <property type="project" value="TreeGrafter"/>
</dbReference>
<dbReference type="InterPro" id="IPR050098">
    <property type="entry name" value="TFPI/VKTCI-like"/>
</dbReference>
<accession>G7YXZ1</accession>
<protein>
    <submittedName>
        <fullName evidence="5">Amyloid beta (A4)-like protein 2</fullName>
    </submittedName>
</protein>
<keyword evidence="3" id="KW-1015">Disulfide bond</keyword>
<dbReference type="Proteomes" id="UP000008909">
    <property type="component" value="Unassembled WGS sequence"/>
</dbReference>
<feature type="domain" description="BPTI/Kunitz inhibitor" evidence="4">
    <location>
        <begin position="21"/>
        <end position="71"/>
    </location>
</feature>
<keyword evidence="6" id="KW-1185">Reference proteome</keyword>
<dbReference type="CDD" id="cd22638">
    <property type="entry name" value="Kunitz_amblin-like"/>
    <property type="match status" value="1"/>
</dbReference>
<evidence type="ECO:0000313" key="6">
    <source>
        <dbReference type="Proteomes" id="UP000008909"/>
    </source>
</evidence>
<gene>
    <name evidence="5" type="ORF">CLF_113239</name>
</gene>
<dbReference type="AlphaFoldDB" id="G7YXZ1"/>
<dbReference type="Gene3D" id="4.10.410.10">
    <property type="entry name" value="Pancreatic trypsin inhibitor Kunitz domain"/>
    <property type="match status" value="1"/>
</dbReference>
<reference key="2">
    <citation type="submission" date="2011-10" db="EMBL/GenBank/DDBJ databases">
        <title>The genome and transcriptome sequence of Clonorchis sinensis provide insights into the carcinogenic liver fluke.</title>
        <authorList>
            <person name="Wang X."/>
            <person name="Huang Y."/>
            <person name="Chen W."/>
            <person name="Liu H."/>
            <person name="Guo L."/>
            <person name="Chen Y."/>
            <person name="Luo F."/>
            <person name="Zhou W."/>
            <person name="Sun J."/>
            <person name="Mao Q."/>
            <person name="Liang P."/>
            <person name="Zhou C."/>
            <person name="Tian Y."/>
            <person name="Men J."/>
            <person name="Lv X."/>
            <person name="Huang L."/>
            <person name="Zhou J."/>
            <person name="Hu Y."/>
            <person name="Li R."/>
            <person name="Zhang F."/>
            <person name="Lei H."/>
            <person name="Li X."/>
            <person name="Hu X."/>
            <person name="Liang C."/>
            <person name="Xu J."/>
            <person name="Wu Z."/>
            <person name="Yu X."/>
        </authorList>
    </citation>
    <scope>NUCLEOTIDE SEQUENCE</scope>
    <source>
        <strain>Henan</strain>
    </source>
</reference>
<dbReference type="PRINTS" id="PR00759">
    <property type="entry name" value="BASICPTASE"/>
</dbReference>
<dbReference type="EMBL" id="DF145080">
    <property type="protein sequence ID" value="GAA57820.1"/>
    <property type="molecule type" value="Genomic_DNA"/>
</dbReference>
<dbReference type="InterPro" id="IPR036880">
    <property type="entry name" value="Kunitz_BPTI_sf"/>
</dbReference>
<dbReference type="InterPro" id="IPR002223">
    <property type="entry name" value="Kunitz_BPTI"/>
</dbReference>
<dbReference type="PROSITE" id="PS50279">
    <property type="entry name" value="BPTI_KUNITZ_2"/>
    <property type="match status" value="1"/>
</dbReference>
<evidence type="ECO:0000256" key="3">
    <source>
        <dbReference type="ARBA" id="ARBA00023157"/>
    </source>
</evidence>
<dbReference type="PANTHER" id="PTHR10083">
    <property type="entry name" value="KUNITZ-TYPE PROTEASE INHIBITOR-RELATED"/>
    <property type="match status" value="1"/>
</dbReference>
<dbReference type="Pfam" id="PF00014">
    <property type="entry name" value="Kunitz_BPTI"/>
    <property type="match status" value="1"/>
</dbReference>
<dbReference type="GO" id="GO:0004867">
    <property type="term" value="F:serine-type endopeptidase inhibitor activity"/>
    <property type="evidence" value="ECO:0007669"/>
    <property type="project" value="UniProtKB-KW"/>
</dbReference>
<dbReference type="SMART" id="SM00131">
    <property type="entry name" value="KU"/>
    <property type="match status" value="1"/>
</dbReference>
<evidence type="ECO:0000259" key="4">
    <source>
        <dbReference type="PROSITE" id="PS50279"/>
    </source>
</evidence>
<name>G7YXZ1_CLOSI</name>
<evidence type="ECO:0000256" key="1">
    <source>
        <dbReference type="ARBA" id="ARBA00022690"/>
    </source>
</evidence>
<evidence type="ECO:0000313" key="5">
    <source>
        <dbReference type="EMBL" id="GAA57820.1"/>
    </source>
</evidence>
<proteinExistence type="predicted"/>
<reference evidence="5" key="1">
    <citation type="journal article" date="2011" name="Genome Biol.">
        <title>The draft genome of the carcinogenic human liver fluke Clonorchis sinensis.</title>
        <authorList>
            <person name="Wang X."/>
            <person name="Chen W."/>
            <person name="Huang Y."/>
            <person name="Sun J."/>
            <person name="Men J."/>
            <person name="Liu H."/>
            <person name="Luo F."/>
            <person name="Guo L."/>
            <person name="Lv X."/>
            <person name="Deng C."/>
            <person name="Zhou C."/>
            <person name="Fan Y."/>
            <person name="Li X."/>
            <person name="Huang L."/>
            <person name="Hu Y."/>
            <person name="Liang C."/>
            <person name="Hu X."/>
            <person name="Xu J."/>
            <person name="Yu X."/>
        </authorList>
    </citation>
    <scope>NUCLEOTIDE SEQUENCE [LARGE SCALE GENOMIC DNA]</scope>
    <source>
        <strain evidence="5">Henan</strain>
    </source>
</reference>
<dbReference type="SUPFAM" id="SSF57362">
    <property type="entry name" value="BPTI-like"/>
    <property type="match status" value="1"/>
</dbReference>
<sequence length="158" mass="17657">MTSLSTSHNNATHLLLPLDKCTEKPDPGCCKTSSEKFYFDGGKQECKTFTYDGSGGNKNKHDSKEQCEKTCKVTPVYPGRPKDTVQLSHSHWESSAMALHETHGNRNLRRSNYWFHIRNIIFFIKLQANFAPVPSSYCVLPLWHAGFSGSGTVSSGTK</sequence>
<keyword evidence="2" id="KW-0722">Serine protease inhibitor</keyword>
<evidence type="ECO:0000256" key="2">
    <source>
        <dbReference type="ARBA" id="ARBA00022900"/>
    </source>
</evidence>
<dbReference type="PANTHER" id="PTHR10083:SF328">
    <property type="entry name" value="TISSUE FACTOR PATHWAY INHIBITOR"/>
    <property type="match status" value="1"/>
</dbReference>
<organism evidence="5 6">
    <name type="scientific">Clonorchis sinensis</name>
    <name type="common">Chinese liver fluke</name>
    <dbReference type="NCBI Taxonomy" id="79923"/>
    <lineage>
        <taxon>Eukaryota</taxon>
        <taxon>Metazoa</taxon>
        <taxon>Spiralia</taxon>
        <taxon>Lophotrochozoa</taxon>
        <taxon>Platyhelminthes</taxon>
        <taxon>Trematoda</taxon>
        <taxon>Digenea</taxon>
        <taxon>Opisthorchiida</taxon>
        <taxon>Opisthorchiata</taxon>
        <taxon>Opisthorchiidae</taxon>
        <taxon>Clonorchis</taxon>
    </lineage>
</organism>